<dbReference type="NCBIfam" id="TIGR02473">
    <property type="entry name" value="flagell_FliJ"/>
    <property type="match status" value="1"/>
</dbReference>
<evidence type="ECO:0000256" key="9">
    <source>
        <dbReference type="ARBA" id="ARBA00023136"/>
    </source>
</evidence>
<accession>A0ABW1VXH3</accession>
<dbReference type="PRINTS" id="PR01004">
    <property type="entry name" value="FLGFLIJ"/>
</dbReference>
<comment type="similarity">
    <text evidence="2 11">Belongs to the FliJ family.</text>
</comment>
<dbReference type="Pfam" id="PF02050">
    <property type="entry name" value="FliJ"/>
    <property type="match status" value="1"/>
</dbReference>
<evidence type="ECO:0000256" key="5">
    <source>
        <dbReference type="ARBA" id="ARBA00022475"/>
    </source>
</evidence>
<gene>
    <name evidence="14" type="primary">fliJ</name>
    <name evidence="14" type="ORF">ACFP9W_04670</name>
</gene>
<dbReference type="PANTHER" id="PTHR38786">
    <property type="entry name" value="FLAGELLAR FLIJ PROTEIN"/>
    <property type="match status" value="1"/>
</dbReference>
<evidence type="ECO:0000256" key="7">
    <source>
        <dbReference type="ARBA" id="ARBA00022795"/>
    </source>
</evidence>
<evidence type="ECO:0000256" key="13">
    <source>
        <dbReference type="SAM" id="MobiDB-lite"/>
    </source>
</evidence>
<evidence type="ECO:0000313" key="15">
    <source>
        <dbReference type="Proteomes" id="UP001596230"/>
    </source>
</evidence>
<keyword evidence="9 11" id="KW-0472">Membrane</keyword>
<reference evidence="15" key="1">
    <citation type="journal article" date="2019" name="Int. J. Syst. Evol. Microbiol.">
        <title>The Global Catalogue of Microorganisms (GCM) 10K type strain sequencing project: providing services to taxonomists for standard genome sequencing and annotation.</title>
        <authorList>
            <consortium name="The Broad Institute Genomics Platform"/>
            <consortium name="The Broad Institute Genome Sequencing Center for Infectious Disease"/>
            <person name="Wu L."/>
            <person name="Ma J."/>
        </authorList>
    </citation>
    <scope>NUCLEOTIDE SEQUENCE [LARGE SCALE GENOMIC DNA]</scope>
    <source>
        <strain evidence="15">CGMCC 1.18518</strain>
    </source>
</reference>
<keyword evidence="15" id="KW-1185">Reference proteome</keyword>
<evidence type="ECO:0000256" key="6">
    <source>
        <dbReference type="ARBA" id="ARBA00022500"/>
    </source>
</evidence>
<evidence type="ECO:0000256" key="2">
    <source>
        <dbReference type="ARBA" id="ARBA00010004"/>
    </source>
</evidence>
<proteinExistence type="inferred from homology"/>
<evidence type="ECO:0000256" key="11">
    <source>
        <dbReference type="PIRNR" id="PIRNR019404"/>
    </source>
</evidence>
<keyword evidence="6 11" id="KW-0145">Chemotaxis</keyword>
<evidence type="ECO:0000256" key="1">
    <source>
        <dbReference type="ARBA" id="ARBA00004413"/>
    </source>
</evidence>
<dbReference type="RefSeq" id="WP_212712771.1">
    <property type="nucleotide sequence ID" value="NZ_BAAAFX010000018.1"/>
</dbReference>
<evidence type="ECO:0000256" key="10">
    <source>
        <dbReference type="ARBA" id="ARBA00023225"/>
    </source>
</evidence>
<evidence type="ECO:0000256" key="12">
    <source>
        <dbReference type="SAM" id="Coils"/>
    </source>
</evidence>
<feature type="coiled-coil region" evidence="12">
    <location>
        <begin position="80"/>
        <end position="107"/>
    </location>
</feature>
<dbReference type="EMBL" id="JBHSUB010000006">
    <property type="protein sequence ID" value="MFC6377386.1"/>
    <property type="molecule type" value="Genomic_DNA"/>
</dbReference>
<dbReference type="PANTHER" id="PTHR38786:SF1">
    <property type="entry name" value="FLAGELLAR FLIJ PROTEIN"/>
    <property type="match status" value="1"/>
</dbReference>
<evidence type="ECO:0000313" key="14">
    <source>
        <dbReference type="EMBL" id="MFC6377386.1"/>
    </source>
</evidence>
<feature type="compositionally biased region" description="Basic and acidic residues" evidence="13">
    <location>
        <begin position="129"/>
        <end position="139"/>
    </location>
</feature>
<dbReference type="Gene3D" id="1.10.287.1700">
    <property type="match status" value="1"/>
</dbReference>
<keyword evidence="14" id="KW-0969">Cilium</keyword>
<organism evidence="14 15">
    <name type="scientific">Tatumella terrea</name>
    <dbReference type="NCBI Taxonomy" id="419007"/>
    <lineage>
        <taxon>Bacteria</taxon>
        <taxon>Pseudomonadati</taxon>
        <taxon>Pseudomonadota</taxon>
        <taxon>Gammaproteobacteria</taxon>
        <taxon>Enterobacterales</taxon>
        <taxon>Erwiniaceae</taxon>
        <taxon>Tatumella</taxon>
    </lineage>
</organism>
<keyword evidence="10 11" id="KW-1006">Bacterial flagellum protein export</keyword>
<keyword evidence="5 11" id="KW-1003">Cell membrane</keyword>
<comment type="function">
    <text evidence="11">Flagellar protein that affects chemotactic events.</text>
</comment>
<evidence type="ECO:0000256" key="8">
    <source>
        <dbReference type="ARBA" id="ARBA00022927"/>
    </source>
</evidence>
<comment type="caution">
    <text evidence="14">The sequence shown here is derived from an EMBL/GenBank/DDBJ whole genome shotgun (WGS) entry which is preliminary data.</text>
</comment>
<evidence type="ECO:0000256" key="4">
    <source>
        <dbReference type="ARBA" id="ARBA00022448"/>
    </source>
</evidence>
<dbReference type="InterPro" id="IPR052570">
    <property type="entry name" value="FliJ"/>
</dbReference>
<evidence type="ECO:0000256" key="3">
    <source>
        <dbReference type="ARBA" id="ARBA00020392"/>
    </source>
</evidence>
<keyword evidence="14" id="KW-0966">Cell projection</keyword>
<keyword evidence="14" id="KW-0282">Flagellum</keyword>
<keyword evidence="8 11" id="KW-0653">Protein transport</keyword>
<protein>
    <recommendedName>
        <fullName evidence="3 11">Flagellar FliJ protein</fullName>
    </recommendedName>
</protein>
<keyword evidence="12" id="KW-0175">Coiled coil</keyword>
<keyword evidence="4 11" id="KW-0813">Transport</keyword>
<keyword evidence="7 11" id="KW-1005">Bacterial flagellum biogenesis</keyword>
<feature type="region of interest" description="Disordered" evidence="13">
    <location>
        <begin position="128"/>
        <end position="149"/>
    </location>
</feature>
<name>A0ABW1VXH3_9GAMM</name>
<dbReference type="InterPro" id="IPR012823">
    <property type="entry name" value="Flagell_FliJ"/>
</dbReference>
<dbReference type="PIRSF" id="PIRSF019404">
    <property type="entry name" value="FliJ"/>
    <property type="match status" value="1"/>
</dbReference>
<comment type="subcellular location">
    <subcellularLocation>
        <location evidence="1">Cell membrane</location>
        <topology evidence="1">Peripheral membrane protein</topology>
        <orientation evidence="1">Cytoplasmic side</orientation>
    </subcellularLocation>
</comment>
<dbReference type="Proteomes" id="UP001596230">
    <property type="component" value="Unassembled WGS sequence"/>
</dbReference>
<sequence>MNNDLALTTVCDLAREALAEMTVRLGRLQQAQQQAFEQKVLLENYHQDYQKHLRQRALPGITFNHWKDYQQFMPFLQHSLQLQQQVLQQSEQQLEQCRRQWHEKKQRLHALETLLKRQSKRQALQVARQEQKQTDEFSSRRSAGGTLCL</sequence>
<dbReference type="InterPro" id="IPR018006">
    <property type="entry name" value="Flag_FliJ_proteobac"/>
</dbReference>
<dbReference type="InterPro" id="IPR053716">
    <property type="entry name" value="Flag_assembly_chemotaxis_eff"/>
</dbReference>